<gene>
    <name evidence="1" type="ORF">M8C21_010495</name>
</gene>
<protein>
    <submittedName>
        <fullName evidence="1">Uncharacterized protein</fullName>
    </submittedName>
</protein>
<name>A0AAD5BKV3_AMBAR</name>
<accession>A0AAD5BKV3</accession>
<comment type="caution">
    <text evidence="1">The sequence shown here is derived from an EMBL/GenBank/DDBJ whole genome shotgun (WGS) entry which is preliminary data.</text>
</comment>
<dbReference type="EMBL" id="JAMZMK010012040">
    <property type="protein sequence ID" value="KAI7725145.1"/>
    <property type="molecule type" value="Genomic_DNA"/>
</dbReference>
<reference evidence="1" key="1">
    <citation type="submission" date="2022-06" db="EMBL/GenBank/DDBJ databases">
        <title>Uncovering the hologenomic basis of an extraordinary plant invasion.</title>
        <authorList>
            <person name="Bieker V.C."/>
            <person name="Martin M.D."/>
            <person name="Gilbert T."/>
            <person name="Hodgins K."/>
            <person name="Battlay P."/>
            <person name="Petersen B."/>
            <person name="Wilson J."/>
        </authorList>
    </citation>
    <scope>NUCLEOTIDE SEQUENCE</scope>
    <source>
        <strain evidence="1">AA19_3_7</strain>
        <tissue evidence="1">Leaf</tissue>
    </source>
</reference>
<sequence>MTLLFYYHWFRIILHMGFLQHARQTFSWEEQQDSVLLMNITDYGFHVVMELLKKDLGPKRSVTEFGCCERIGRLLLWKDSKVVKFEEIT</sequence>
<dbReference type="AlphaFoldDB" id="A0AAD5BKV3"/>
<evidence type="ECO:0000313" key="2">
    <source>
        <dbReference type="Proteomes" id="UP001206925"/>
    </source>
</evidence>
<dbReference type="Proteomes" id="UP001206925">
    <property type="component" value="Unassembled WGS sequence"/>
</dbReference>
<proteinExistence type="predicted"/>
<evidence type="ECO:0000313" key="1">
    <source>
        <dbReference type="EMBL" id="KAI7725145.1"/>
    </source>
</evidence>
<keyword evidence="2" id="KW-1185">Reference proteome</keyword>
<organism evidence="1 2">
    <name type="scientific">Ambrosia artemisiifolia</name>
    <name type="common">Common ragweed</name>
    <dbReference type="NCBI Taxonomy" id="4212"/>
    <lineage>
        <taxon>Eukaryota</taxon>
        <taxon>Viridiplantae</taxon>
        <taxon>Streptophyta</taxon>
        <taxon>Embryophyta</taxon>
        <taxon>Tracheophyta</taxon>
        <taxon>Spermatophyta</taxon>
        <taxon>Magnoliopsida</taxon>
        <taxon>eudicotyledons</taxon>
        <taxon>Gunneridae</taxon>
        <taxon>Pentapetalae</taxon>
        <taxon>asterids</taxon>
        <taxon>campanulids</taxon>
        <taxon>Asterales</taxon>
        <taxon>Asteraceae</taxon>
        <taxon>Asteroideae</taxon>
        <taxon>Heliantheae alliance</taxon>
        <taxon>Heliantheae</taxon>
        <taxon>Ambrosia</taxon>
    </lineage>
</organism>